<gene>
    <name evidence="3" type="primary">ybgC</name>
    <name evidence="3" type="ORF">ARMA_1992</name>
    <name evidence="4" type="ORF">SE16_14865</name>
</gene>
<dbReference type="FunCoup" id="A0A0M8KA46">
    <property type="interactions" value="109"/>
</dbReference>
<dbReference type="EMBL" id="LGKN01000009">
    <property type="protein sequence ID" value="KPL86544.1"/>
    <property type="molecule type" value="Genomic_DNA"/>
</dbReference>
<dbReference type="STRING" id="872965.SE16_14865"/>
<dbReference type="OrthoDB" id="9800856at2"/>
<dbReference type="GO" id="GO:0047617">
    <property type="term" value="F:fatty acyl-CoA hydrolase activity"/>
    <property type="evidence" value="ECO:0007669"/>
    <property type="project" value="TreeGrafter"/>
</dbReference>
<dbReference type="EMBL" id="BBZA01000165">
    <property type="protein sequence ID" value="GAP63569.1"/>
    <property type="molecule type" value="Genomic_DNA"/>
</dbReference>
<sequence>MPVYVHETSFRVRYAETDQMGIVHHTAYIVWFEEGRSDFLRAYNMPYSRMEREGIVLPVTECYARYVSPARYDEVVTVRTWIQEFKSRKIVFAYEVIGQDGRLCAEGYTAHICIDPEGRVQRFPKTLREAAQHPPHEVNQHERA</sequence>
<dbReference type="Pfam" id="PF13279">
    <property type="entry name" value="4HBT_2"/>
    <property type="match status" value="1"/>
</dbReference>
<dbReference type="PATRIC" id="fig|872965.6.peg.2623"/>
<dbReference type="InterPro" id="IPR008272">
    <property type="entry name" value="HB-CoA_thioesterase_AS"/>
</dbReference>
<dbReference type="InterPro" id="IPR029069">
    <property type="entry name" value="HotDog_dom_sf"/>
</dbReference>
<evidence type="ECO:0000313" key="3">
    <source>
        <dbReference type="EMBL" id="GAP63569.1"/>
    </source>
</evidence>
<name>A0A0M8KA46_9CHLR</name>
<reference evidence="3 5" key="1">
    <citation type="journal article" date="2015" name="Genome Announc.">
        <title>Draft Genome Sequence of a Heterotrophic Facultative Anaerobic Thermophilic Bacterium, Ardenticatena maritima Strain 110ST.</title>
        <authorList>
            <person name="Kawaichi S."/>
            <person name="Yoshida T."/>
            <person name="Sako Y."/>
            <person name="Nakamura R."/>
        </authorList>
    </citation>
    <scope>NUCLEOTIDE SEQUENCE [LARGE SCALE GENOMIC DNA]</scope>
    <source>
        <strain evidence="3 5">110S</strain>
    </source>
</reference>
<keyword evidence="5" id="KW-1185">Reference proteome</keyword>
<protein>
    <submittedName>
        <fullName evidence="3">Acyl-CoA thioester hydrolase</fullName>
    </submittedName>
</protein>
<organism evidence="3 5">
    <name type="scientific">Ardenticatena maritima</name>
    <dbReference type="NCBI Taxonomy" id="872965"/>
    <lineage>
        <taxon>Bacteria</taxon>
        <taxon>Bacillati</taxon>
        <taxon>Chloroflexota</taxon>
        <taxon>Ardenticatenia</taxon>
        <taxon>Ardenticatenales</taxon>
        <taxon>Ardenticatenaceae</taxon>
        <taxon>Ardenticatena</taxon>
    </lineage>
</organism>
<dbReference type="Proteomes" id="UP000037784">
    <property type="component" value="Unassembled WGS sequence"/>
</dbReference>
<dbReference type="InParanoid" id="A0A0M8KA46"/>
<reference evidence="4 6" key="2">
    <citation type="submission" date="2015-07" db="EMBL/GenBank/DDBJ databases">
        <title>Whole genome sequence of Ardenticatena maritima DSM 23922.</title>
        <authorList>
            <person name="Hemp J."/>
            <person name="Ward L.M."/>
            <person name="Pace L.A."/>
            <person name="Fischer W.W."/>
        </authorList>
    </citation>
    <scope>NUCLEOTIDE SEQUENCE [LARGE SCALE GENOMIC DNA]</scope>
    <source>
        <strain evidence="4 6">110S</strain>
    </source>
</reference>
<dbReference type="NCBIfam" id="TIGR00051">
    <property type="entry name" value="YbgC/FadM family acyl-CoA thioesterase"/>
    <property type="match status" value="1"/>
</dbReference>
<evidence type="ECO:0000313" key="4">
    <source>
        <dbReference type="EMBL" id="KPL86544.1"/>
    </source>
</evidence>
<dbReference type="Gene3D" id="3.10.129.10">
    <property type="entry name" value="Hotdog Thioesterase"/>
    <property type="match status" value="1"/>
</dbReference>
<comment type="similarity">
    <text evidence="1">Belongs to the 4-hydroxybenzoyl-CoA thioesterase family.</text>
</comment>
<dbReference type="AlphaFoldDB" id="A0A0M8KA46"/>
<evidence type="ECO:0000313" key="5">
    <source>
        <dbReference type="Proteomes" id="UP000037784"/>
    </source>
</evidence>
<dbReference type="InterPro" id="IPR050563">
    <property type="entry name" value="4-hydroxybenzoyl-CoA_TE"/>
</dbReference>
<evidence type="ECO:0000313" key="6">
    <source>
        <dbReference type="Proteomes" id="UP000050502"/>
    </source>
</evidence>
<dbReference type="SUPFAM" id="SSF54637">
    <property type="entry name" value="Thioesterase/thiol ester dehydrase-isomerase"/>
    <property type="match status" value="1"/>
</dbReference>
<dbReference type="PIRSF" id="PIRSF003230">
    <property type="entry name" value="YbgC"/>
    <property type="match status" value="1"/>
</dbReference>
<comment type="caution">
    <text evidence="3">The sequence shown here is derived from an EMBL/GenBank/DDBJ whole genome shotgun (WGS) entry which is preliminary data.</text>
</comment>
<dbReference type="PANTHER" id="PTHR31793">
    <property type="entry name" value="4-HYDROXYBENZOYL-COA THIOESTERASE FAMILY MEMBER"/>
    <property type="match status" value="1"/>
</dbReference>
<dbReference type="Proteomes" id="UP000050502">
    <property type="component" value="Unassembled WGS sequence"/>
</dbReference>
<dbReference type="PANTHER" id="PTHR31793:SF27">
    <property type="entry name" value="NOVEL THIOESTERASE SUPERFAMILY DOMAIN AND SAPOSIN A-TYPE DOMAIN CONTAINING PROTEIN (0610012H03RIK)"/>
    <property type="match status" value="1"/>
</dbReference>
<keyword evidence="2 3" id="KW-0378">Hydrolase</keyword>
<dbReference type="RefSeq" id="WP_082374304.1">
    <property type="nucleotide sequence ID" value="NZ_BBZA01000165.1"/>
</dbReference>
<dbReference type="PROSITE" id="PS01328">
    <property type="entry name" value="4HBCOA_THIOESTERASE"/>
    <property type="match status" value="1"/>
</dbReference>
<accession>A0A0M8KA46</accession>
<evidence type="ECO:0000256" key="1">
    <source>
        <dbReference type="ARBA" id="ARBA00005953"/>
    </source>
</evidence>
<reference evidence="5" key="3">
    <citation type="submission" date="2015-08" db="EMBL/GenBank/DDBJ databases">
        <title>Draft Genome Sequence of a Heterotrophic Facultative Anaerobic Bacterium Ardenticatena maritima Strain 110S.</title>
        <authorList>
            <person name="Kawaichi S."/>
            <person name="Yoshida T."/>
            <person name="Sako Y."/>
            <person name="Nakamura R."/>
        </authorList>
    </citation>
    <scope>NUCLEOTIDE SEQUENCE [LARGE SCALE GENOMIC DNA]</scope>
    <source>
        <strain evidence="5">110S</strain>
    </source>
</reference>
<proteinExistence type="inferred from homology"/>
<dbReference type="CDD" id="cd00586">
    <property type="entry name" value="4HBT"/>
    <property type="match status" value="1"/>
</dbReference>
<evidence type="ECO:0000256" key="2">
    <source>
        <dbReference type="ARBA" id="ARBA00022801"/>
    </source>
</evidence>
<dbReference type="InterPro" id="IPR006684">
    <property type="entry name" value="YbgC/YbaW"/>
</dbReference>